<gene>
    <name evidence="5" type="ORF">ASIM_LOCUS943</name>
</gene>
<comment type="subcellular location">
    <subcellularLocation>
        <location evidence="1">Nucleus</location>
    </subcellularLocation>
</comment>
<feature type="region of interest" description="Disordered" evidence="3">
    <location>
        <begin position="1"/>
        <end position="85"/>
    </location>
</feature>
<feature type="compositionally biased region" description="Polar residues" evidence="3">
    <location>
        <begin position="1"/>
        <end position="16"/>
    </location>
</feature>
<dbReference type="WBParaSite" id="ASIM_0000104901-mRNA-1">
    <property type="protein sequence ID" value="ASIM_0000104901-mRNA-1"/>
    <property type="gene ID" value="ASIM_0000104901"/>
</dbReference>
<dbReference type="GO" id="GO:0017025">
    <property type="term" value="F:TBP-class protein binding"/>
    <property type="evidence" value="ECO:0007669"/>
    <property type="project" value="InterPro"/>
</dbReference>
<dbReference type="PANTHER" id="PTHR13900:SF0">
    <property type="entry name" value="TRANSCRIPTION INITIATION FACTOR TFIID SUBUNIT 1"/>
    <property type="match status" value="1"/>
</dbReference>
<dbReference type="GO" id="GO:0016251">
    <property type="term" value="F:RNA polymerase II general transcription initiation factor activity"/>
    <property type="evidence" value="ECO:0007669"/>
    <property type="project" value="InterPro"/>
</dbReference>
<dbReference type="GO" id="GO:0005669">
    <property type="term" value="C:transcription factor TFIID complex"/>
    <property type="evidence" value="ECO:0007669"/>
    <property type="project" value="InterPro"/>
</dbReference>
<dbReference type="GO" id="GO:0051123">
    <property type="term" value="P:RNA polymerase II preinitiation complex assembly"/>
    <property type="evidence" value="ECO:0007669"/>
    <property type="project" value="TreeGrafter"/>
</dbReference>
<accession>A0A0M3J0L0</accession>
<evidence type="ECO:0000256" key="3">
    <source>
        <dbReference type="SAM" id="MobiDB-lite"/>
    </source>
</evidence>
<dbReference type="OrthoDB" id="5752at2759"/>
<protein>
    <submittedName>
        <fullName evidence="7">DUF3591 domain-containing protein</fullName>
    </submittedName>
</protein>
<feature type="compositionally biased region" description="Basic and acidic residues" evidence="3">
    <location>
        <begin position="282"/>
        <end position="297"/>
    </location>
</feature>
<dbReference type="InterPro" id="IPR040240">
    <property type="entry name" value="TAF1"/>
</dbReference>
<feature type="region of interest" description="Disordered" evidence="3">
    <location>
        <begin position="121"/>
        <end position="143"/>
    </location>
</feature>
<feature type="region of interest" description="Disordered" evidence="3">
    <location>
        <begin position="282"/>
        <end position="309"/>
    </location>
</feature>
<proteinExistence type="predicted"/>
<feature type="domain" description="Transcription initiation factor TFIID subunit 1 histone acetyltransferase" evidence="4">
    <location>
        <begin position="350"/>
        <end position="435"/>
    </location>
</feature>
<evidence type="ECO:0000313" key="5">
    <source>
        <dbReference type="EMBL" id="VDK18250.1"/>
    </source>
</evidence>
<evidence type="ECO:0000256" key="1">
    <source>
        <dbReference type="ARBA" id="ARBA00004123"/>
    </source>
</evidence>
<dbReference type="GO" id="GO:0004402">
    <property type="term" value="F:histone acetyltransferase activity"/>
    <property type="evidence" value="ECO:0007669"/>
    <property type="project" value="InterPro"/>
</dbReference>
<dbReference type="PANTHER" id="PTHR13900">
    <property type="entry name" value="TRANSCRIPTION INITIATION FACTOR TFIID"/>
    <property type="match status" value="1"/>
</dbReference>
<feature type="compositionally biased region" description="Basic and acidic residues" evidence="3">
    <location>
        <begin position="121"/>
        <end position="138"/>
    </location>
</feature>
<reference evidence="7" key="1">
    <citation type="submission" date="2017-02" db="UniProtKB">
        <authorList>
            <consortium name="WormBaseParasite"/>
        </authorList>
    </citation>
    <scope>IDENTIFICATION</scope>
</reference>
<organism evidence="7">
    <name type="scientific">Anisakis simplex</name>
    <name type="common">Herring worm</name>
    <dbReference type="NCBI Taxonomy" id="6269"/>
    <lineage>
        <taxon>Eukaryota</taxon>
        <taxon>Metazoa</taxon>
        <taxon>Ecdysozoa</taxon>
        <taxon>Nematoda</taxon>
        <taxon>Chromadorea</taxon>
        <taxon>Rhabditida</taxon>
        <taxon>Spirurina</taxon>
        <taxon>Ascaridomorpha</taxon>
        <taxon>Ascaridoidea</taxon>
        <taxon>Anisakidae</taxon>
        <taxon>Anisakis</taxon>
        <taxon>Anisakis simplex complex</taxon>
    </lineage>
</organism>
<dbReference type="InterPro" id="IPR022591">
    <property type="entry name" value="TAF1_HAT_dom"/>
</dbReference>
<feature type="region of interest" description="Disordered" evidence="3">
    <location>
        <begin position="326"/>
        <end position="355"/>
    </location>
</feature>
<dbReference type="AlphaFoldDB" id="A0A0M3J0L0"/>
<feature type="compositionally biased region" description="Basic and acidic residues" evidence="3">
    <location>
        <begin position="22"/>
        <end position="40"/>
    </location>
</feature>
<name>A0A0M3J0L0_ANISI</name>
<evidence type="ECO:0000313" key="6">
    <source>
        <dbReference type="Proteomes" id="UP000267096"/>
    </source>
</evidence>
<keyword evidence="6" id="KW-1185">Reference proteome</keyword>
<dbReference type="Proteomes" id="UP000267096">
    <property type="component" value="Unassembled WGS sequence"/>
</dbReference>
<sequence length="463" mass="52637">MTSAVASNETNSNKGNAETDETAEKGSTSKEDGKREESKGIELTFGPMPSADECQVSDEVLLMQPSNTKAIGKESGGDADDEDVPPWRYGPARIWYDRMNLPANPTHFDYGFKVKRETKAHSKSAIKEEKTDDEKEKGLAAADPFPPETFLPVNLLRWEDDIIIDGEQVRSQVLKRLASGKLPEYGWVPTQQTRNYESFLAALKSNAFEQMFAKPGTVVPTRAMADLDFPKEPTMAHSIFPMDNYDLINTRWEDDIIWDSENMTHIPEPHILTLDYHDDPKIFGMPEDKAPEEKPLDADGTPAPKPFDRKEHQFTKKSKMILGQVQQRQKQEEDEQMESSMAQLTDKDPFNLSNDEYYLPKNTGRSVSNISSGSLIQHSIPAQNIHRTFFPTHLNPFKLRHYHRLPLPKRILRTIGTKYVPIKTLTKLIKEKEEVSDIMTAFIENVCTAKVVRVIHSLQLMFT</sequence>
<evidence type="ECO:0000313" key="7">
    <source>
        <dbReference type="WBParaSite" id="ASIM_0000104901-mRNA-1"/>
    </source>
</evidence>
<dbReference type="EMBL" id="UYRR01000833">
    <property type="protein sequence ID" value="VDK18250.1"/>
    <property type="molecule type" value="Genomic_DNA"/>
</dbReference>
<evidence type="ECO:0000256" key="2">
    <source>
        <dbReference type="ARBA" id="ARBA00023242"/>
    </source>
</evidence>
<dbReference type="Pfam" id="PF12157">
    <property type="entry name" value="DUF3591"/>
    <property type="match status" value="1"/>
</dbReference>
<keyword evidence="2" id="KW-0539">Nucleus</keyword>
<reference evidence="5 6" key="2">
    <citation type="submission" date="2018-11" db="EMBL/GenBank/DDBJ databases">
        <authorList>
            <consortium name="Pathogen Informatics"/>
        </authorList>
    </citation>
    <scope>NUCLEOTIDE SEQUENCE [LARGE SCALE GENOMIC DNA]</scope>
</reference>
<evidence type="ECO:0000259" key="4">
    <source>
        <dbReference type="Pfam" id="PF12157"/>
    </source>
</evidence>